<dbReference type="Proteomes" id="UP000004810">
    <property type="component" value="Unassembled WGS sequence"/>
</dbReference>
<proteinExistence type="predicted"/>
<organism evidence="2 3">
    <name type="scientific">Wuchereria bancrofti</name>
    <dbReference type="NCBI Taxonomy" id="6293"/>
    <lineage>
        <taxon>Eukaryota</taxon>
        <taxon>Metazoa</taxon>
        <taxon>Ecdysozoa</taxon>
        <taxon>Nematoda</taxon>
        <taxon>Chromadorea</taxon>
        <taxon>Rhabditida</taxon>
        <taxon>Spirurina</taxon>
        <taxon>Spiruromorpha</taxon>
        <taxon>Filarioidea</taxon>
        <taxon>Onchocercidae</taxon>
        <taxon>Wuchereria</taxon>
    </lineage>
</organism>
<sequence>MQLDRLHSITVSNENIDKELISARIERLKRQLDDQTVLRKAFDRRDAEVDRCILSLLNDERRLQWRIYKETWKRLTTERQEIDERLFLGREQISALRSVQPHI</sequence>
<name>J9E9H1_WUCBA</name>
<protein>
    <submittedName>
        <fullName evidence="2">Uncharacterized protein</fullName>
    </submittedName>
</protein>
<keyword evidence="1" id="KW-0175">Coiled coil</keyword>
<reference evidence="3" key="1">
    <citation type="submission" date="2012-08" db="EMBL/GenBank/DDBJ databases">
        <title>The Genome Sequence of Wuchereria bancrofti.</title>
        <authorList>
            <person name="Nutman T.B."/>
            <person name="Fink D.L."/>
            <person name="Russ C."/>
            <person name="Young S."/>
            <person name="Zeng Q."/>
            <person name="Koehrsen M."/>
            <person name="Alvarado L."/>
            <person name="Berlin A."/>
            <person name="Chapman S.B."/>
            <person name="Chen Z."/>
            <person name="Freedman E."/>
            <person name="Gellesch M."/>
            <person name="Goldberg J."/>
            <person name="Griggs A."/>
            <person name="Gujja S."/>
            <person name="Heilman E.R."/>
            <person name="Heiman D."/>
            <person name="Hepburn T."/>
            <person name="Howarth C."/>
            <person name="Jen D."/>
            <person name="Larson L."/>
            <person name="Lewis B."/>
            <person name="Mehta T."/>
            <person name="Park D."/>
            <person name="Pearson M."/>
            <person name="Roberts A."/>
            <person name="Saif S."/>
            <person name="Shea T."/>
            <person name="Shenoy N."/>
            <person name="Sisk P."/>
            <person name="Stolte C."/>
            <person name="Sykes S."/>
            <person name="Walk T."/>
            <person name="White J."/>
            <person name="Yandava C."/>
            <person name="Haas B."/>
            <person name="Henn M.R."/>
            <person name="Nusbaum C."/>
            <person name="Birren B."/>
        </authorList>
    </citation>
    <scope>NUCLEOTIDE SEQUENCE [LARGE SCALE GENOMIC DNA]</scope>
    <source>
        <strain evidence="3">NA</strain>
    </source>
</reference>
<comment type="caution">
    <text evidence="2">The sequence shown here is derived from an EMBL/GenBank/DDBJ whole genome shotgun (WGS) entry which is preliminary data.</text>
</comment>
<feature type="coiled-coil region" evidence="1">
    <location>
        <begin position="11"/>
        <end position="45"/>
    </location>
</feature>
<accession>J9E9H1</accession>
<evidence type="ECO:0000313" key="2">
    <source>
        <dbReference type="EMBL" id="EJW79001.1"/>
    </source>
</evidence>
<gene>
    <name evidence="2" type="ORF">WUBG_10091</name>
</gene>
<evidence type="ECO:0000256" key="1">
    <source>
        <dbReference type="SAM" id="Coils"/>
    </source>
</evidence>
<dbReference type="EMBL" id="ADBV01005958">
    <property type="protein sequence ID" value="EJW79001.1"/>
    <property type="molecule type" value="Genomic_DNA"/>
</dbReference>
<dbReference type="AlphaFoldDB" id="J9E9H1"/>
<evidence type="ECO:0000313" key="3">
    <source>
        <dbReference type="Proteomes" id="UP000004810"/>
    </source>
</evidence>
<dbReference type="Gene3D" id="6.10.250.3120">
    <property type="match status" value="1"/>
</dbReference>